<protein>
    <submittedName>
        <fullName evidence="1">Uncharacterized protein</fullName>
    </submittedName>
</protein>
<evidence type="ECO:0000313" key="1">
    <source>
        <dbReference type="EMBL" id="QJA44845.1"/>
    </source>
</evidence>
<dbReference type="AlphaFoldDB" id="A0A6H1ZC50"/>
<dbReference type="EMBL" id="MT144596">
    <property type="protein sequence ID" value="QJH94113.1"/>
    <property type="molecule type" value="Genomic_DNA"/>
</dbReference>
<reference evidence="1" key="1">
    <citation type="submission" date="2020-03" db="EMBL/GenBank/DDBJ databases">
        <title>The deep terrestrial virosphere.</title>
        <authorList>
            <person name="Holmfeldt K."/>
            <person name="Nilsson E."/>
            <person name="Simone D."/>
            <person name="Lopez-Fernandez M."/>
            <person name="Wu X."/>
            <person name="de Brujin I."/>
            <person name="Lundin D."/>
            <person name="Andersson A."/>
            <person name="Bertilsson S."/>
            <person name="Dopson M."/>
        </authorList>
    </citation>
    <scope>NUCLEOTIDE SEQUENCE</scope>
    <source>
        <strain evidence="1">TM448A00151</strain>
        <strain evidence="2">TM448B00189</strain>
    </source>
</reference>
<accession>A0A6H1ZC50</accession>
<evidence type="ECO:0000313" key="2">
    <source>
        <dbReference type="EMBL" id="QJH94113.1"/>
    </source>
</evidence>
<name>A0A6H1ZC50_9ZZZZ</name>
<organism evidence="1">
    <name type="scientific">viral metagenome</name>
    <dbReference type="NCBI Taxonomy" id="1070528"/>
    <lineage>
        <taxon>unclassified sequences</taxon>
        <taxon>metagenomes</taxon>
        <taxon>organismal metagenomes</taxon>
    </lineage>
</organism>
<sequence length="71" mass="8702">MDNRRPRNTERNIMELSKTDSRLKIPTNLFLELKCDSEGNARRMQTLITILLREYSFKPKDWEFWREEVIK</sequence>
<gene>
    <name evidence="1" type="ORF">TM448A00151_0044</name>
    <name evidence="2" type="ORF">TM448B00189_0006</name>
</gene>
<proteinExistence type="predicted"/>
<dbReference type="EMBL" id="MT143981">
    <property type="protein sequence ID" value="QJA44845.1"/>
    <property type="molecule type" value="Genomic_DNA"/>
</dbReference>